<dbReference type="Proteomes" id="UP001172054">
    <property type="component" value="Unassembled WGS sequence"/>
</dbReference>
<reference evidence="1 2" key="1">
    <citation type="submission" date="2023-06" db="EMBL/GenBank/DDBJ databases">
        <title>Novel species in genus Planococcus.</title>
        <authorList>
            <person name="Ning S."/>
        </authorList>
    </citation>
    <scope>NUCLEOTIDE SEQUENCE [LARGE SCALE GENOMIC DNA]</scope>
    <source>
        <strain evidence="1 2">N064</strain>
    </source>
</reference>
<protein>
    <recommendedName>
        <fullName evidence="3">YxeA family protein</fullName>
    </recommendedName>
</protein>
<organism evidence="1 2">
    <name type="scientific">Planococcus liqunii</name>
    <dbReference type="NCBI Taxonomy" id="3058394"/>
    <lineage>
        <taxon>Bacteria</taxon>
        <taxon>Bacillati</taxon>
        <taxon>Bacillota</taxon>
        <taxon>Bacilli</taxon>
        <taxon>Bacillales</taxon>
        <taxon>Caryophanaceae</taxon>
        <taxon>Planococcus</taxon>
    </lineage>
</organism>
<dbReference type="EMBL" id="JAUJWW010000002">
    <property type="protein sequence ID" value="MDN7227068.1"/>
    <property type="molecule type" value="Genomic_DNA"/>
</dbReference>
<proteinExistence type="predicted"/>
<evidence type="ECO:0000313" key="2">
    <source>
        <dbReference type="Proteomes" id="UP001172054"/>
    </source>
</evidence>
<sequence>MKSKLAWLGAFFILLAGFLYVATFYAYEPAEALGGFPEPVFAEITEDKETAKLYYWNGASEEDGIPFGYEVVIRASGWKKGVREGASVMYHKGDEQVDVISSTNRLILMKKKSTSD</sequence>
<evidence type="ECO:0000313" key="1">
    <source>
        <dbReference type="EMBL" id="MDN7227068.1"/>
    </source>
</evidence>
<dbReference type="RefSeq" id="WP_300983759.1">
    <property type="nucleotide sequence ID" value="NZ_CP129238.1"/>
</dbReference>
<evidence type="ECO:0008006" key="3">
    <source>
        <dbReference type="Google" id="ProtNLM"/>
    </source>
</evidence>
<keyword evidence="2" id="KW-1185">Reference proteome</keyword>
<gene>
    <name evidence="1" type="ORF">QWY15_07120</name>
</gene>
<accession>A0ABT8MQH3</accession>
<comment type="caution">
    <text evidence="1">The sequence shown here is derived from an EMBL/GenBank/DDBJ whole genome shotgun (WGS) entry which is preliminary data.</text>
</comment>
<name>A0ABT8MQH3_9BACL</name>